<dbReference type="EMBL" id="LATL02000005">
    <property type="protein sequence ID" value="KKD37998.1"/>
    <property type="molecule type" value="Genomic_DNA"/>
</dbReference>
<evidence type="ECO:0000313" key="2">
    <source>
        <dbReference type="EMBL" id="KMW69983.1"/>
    </source>
</evidence>
<dbReference type="OrthoDB" id="422984at2"/>
<organism evidence="1 3">
    <name type="scientific">Limnoraphis robusta CS-951</name>
    <dbReference type="NCBI Taxonomy" id="1637645"/>
    <lineage>
        <taxon>Bacteria</taxon>
        <taxon>Bacillati</taxon>
        <taxon>Cyanobacteriota</taxon>
        <taxon>Cyanophyceae</taxon>
        <taxon>Oscillatoriophycideae</taxon>
        <taxon>Oscillatoriales</taxon>
        <taxon>Sirenicapillariaceae</taxon>
        <taxon>Limnoraphis</taxon>
    </lineage>
</organism>
<name>A0A0F5YGV6_9CYAN</name>
<protein>
    <submittedName>
        <fullName evidence="1">Uncharacterized protein</fullName>
    </submittedName>
</protein>
<evidence type="ECO:0000313" key="1">
    <source>
        <dbReference type="EMBL" id="KKD37998.1"/>
    </source>
</evidence>
<sequence>MTSTIIWQQGSSNPENATHLETIRQWWADLAGQEINWQQRLIPENGDLSQINWESQKFDEVFMIVNPQLRGITLYWYKPKNDQERSITASKLELDPLYKQLYIYSQSQANIVIRVETPKVKYQNIEVKNPEIAVGKNGTILLRDTQQLLEIKISLTPEKLEQLKAKLM</sequence>
<proteinExistence type="predicted"/>
<dbReference type="EMBL" id="LATL02000316">
    <property type="protein sequence ID" value="KMW69983.1"/>
    <property type="molecule type" value="Genomic_DNA"/>
</dbReference>
<reference evidence="1 3" key="1">
    <citation type="submission" date="2015-06" db="EMBL/GenBank/DDBJ databases">
        <title>Draft genome assembly of filamentous brackish cyanobacterium Limnoraphis robusta strain CS-951.</title>
        <authorList>
            <person name="Willis A."/>
            <person name="Parks M."/>
            <person name="Burford M.A."/>
        </authorList>
    </citation>
    <scope>NUCLEOTIDE SEQUENCE [LARGE SCALE GENOMIC DNA]</scope>
    <source>
        <strain evidence="1 3">CS-951</strain>
    </source>
</reference>
<dbReference type="Proteomes" id="UP000033607">
    <property type="component" value="Unassembled WGS sequence"/>
</dbReference>
<comment type="caution">
    <text evidence="1">The sequence shown here is derived from an EMBL/GenBank/DDBJ whole genome shotgun (WGS) entry which is preliminary data.</text>
</comment>
<evidence type="ECO:0000313" key="3">
    <source>
        <dbReference type="Proteomes" id="UP000033607"/>
    </source>
</evidence>
<dbReference type="AlphaFoldDB" id="A0A0F5YGV6"/>
<accession>A0A0F5YGV6</accession>
<gene>
    <name evidence="1" type="ORF">WN50_11220</name>
    <name evidence="2" type="ORF">WN50_38890</name>
</gene>
<dbReference type="RefSeq" id="WP_046278632.1">
    <property type="nucleotide sequence ID" value="NZ_LATL02000005.1"/>
</dbReference>